<dbReference type="EMBL" id="BANC01000089">
    <property type="protein sequence ID" value="GAN81380.1"/>
    <property type="molecule type" value="Genomic_DNA"/>
</dbReference>
<dbReference type="InterPro" id="IPR001509">
    <property type="entry name" value="Epimerase_deHydtase"/>
</dbReference>
<reference evidence="3 4" key="1">
    <citation type="submission" date="2012-11" db="EMBL/GenBank/DDBJ databases">
        <title>Whole genome sequence of Acidocella aminolytica 101 = DSM 11237.</title>
        <authorList>
            <person name="Azuma Y."/>
            <person name="Higashiura N."/>
            <person name="Hirakawa H."/>
            <person name="Matsushita K."/>
        </authorList>
    </citation>
    <scope>NUCLEOTIDE SEQUENCE [LARGE SCALE GENOMIC DNA]</scope>
    <source>
        <strain evidence="4">101 / DSM 11237</strain>
    </source>
</reference>
<dbReference type="Proteomes" id="UP000032668">
    <property type="component" value="Unassembled WGS sequence"/>
</dbReference>
<evidence type="ECO:0000256" key="1">
    <source>
        <dbReference type="ARBA" id="ARBA00023027"/>
    </source>
</evidence>
<dbReference type="PANTHER" id="PTHR43574">
    <property type="entry name" value="EPIMERASE-RELATED"/>
    <property type="match status" value="1"/>
</dbReference>
<name>A0A0D6PHY2_9PROT</name>
<dbReference type="Pfam" id="PF01370">
    <property type="entry name" value="Epimerase"/>
    <property type="match status" value="1"/>
</dbReference>
<dbReference type="STRING" id="1120923.SAMN02746095_03244"/>
<keyword evidence="1" id="KW-0520">NAD</keyword>
<accession>A0A0D6PHY2</accession>
<dbReference type="InterPro" id="IPR036291">
    <property type="entry name" value="NAD(P)-bd_dom_sf"/>
</dbReference>
<evidence type="ECO:0000313" key="4">
    <source>
        <dbReference type="Proteomes" id="UP000032668"/>
    </source>
</evidence>
<dbReference type="Gene3D" id="3.40.50.720">
    <property type="entry name" value="NAD(P)-binding Rossmann-like Domain"/>
    <property type="match status" value="1"/>
</dbReference>
<dbReference type="SUPFAM" id="SSF51735">
    <property type="entry name" value="NAD(P)-binding Rossmann-fold domains"/>
    <property type="match status" value="1"/>
</dbReference>
<dbReference type="RefSeq" id="WP_048879767.1">
    <property type="nucleotide sequence ID" value="NZ_BANC01000089.1"/>
</dbReference>
<evidence type="ECO:0000259" key="2">
    <source>
        <dbReference type="Pfam" id="PF01370"/>
    </source>
</evidence>
<comment type="caution">
    <text evidence="3">The sequence shown here is derived from an EMBL/GenBank/DDBJ whole genome shotgun (WGS) entry which is preliminary data.</text>
</comment>
<dbReference type="PRINTS" id="PR01713">
    <property type="entry name" value="NUCEPIMERASE"/>
</dbReference>
<evidence type="ECO:0000313" key="3">
    <source>
        <dbReference type="EMBL" id="GAN81380.1"/>
    </source>
</evidence>
<protein>
    <submittedName>
        <fullName evidence="3">UDP-N-acetylglucosamine 4-epimerase</fullName>
    </submittedName>
</protein>
<dbReference type="OrthoDB" id="9801785at2"/>
<dbReference type="AlphaFoldDB" id="A0A0D6PHY2"/>
<sequence length="322" mass="35927">MKVLVTGAAGFVGYHISEALLARGIEVVGVDNLNPYYDVSLKQARLRRLGKGFSFHQLDITDHEAVRRVGEGAEVILHVAAQAGVRYSLKNPFAYAASNLTGHLSILELARHSKSVKHLIYASSSSVYGTGSTLPYAESERADQPSSLYAATKRADELMSASYTHLFGLKQTGLRFFTVYGPWGRPDMAYFGFAEAIMTGKPITLYENGTLKRDFTYIDDIIAGILGVFDCPPNDNQPHRVFNIGNHRAEYVRDLLELLERYLGVQAQTVNLPRPEADPVETCADVSALHRLCGYVPSTRLDEGISRFVEWYRDWRFQRATL</sequence>
<keyword evidence="4" id="KW-1185">Reference proteome</keyword>
<organism evidence="3 4">
    <name type="scientific">Acidocella aminolytica 101 = DSM 11237</name>
    <dbReference type="NCBI Taxonomy" id="1120923"/>
    <lineage>
        <taxon>Bacteria</taxon>
        <taxon>Pseudomonadati</taxon>
        <taxon>Pseudomonadota</taxon>
        <taxon>Alphaproteobacteria</taxon>
        <taxon>Acetobacterales</taxon>
        <taxon>Acidocellaceae</taxon>
        <taxon>Acidocella</taxon>
    </lineage>
</organism>
<feature type="domain" description="NAD-dependent epimerase/dehydratase" evidence="2">
    <location>
        <begin position="3"/>
        <end position="245"/>
    </location>
</feature>
<gene>
    <name evidence="3" type="ORF">Aam_091_037</name>
</gene>
<proteinExistence type="predicted"/>